<dbReference type="WBParaSite" id="nRc.2.0.1.t16322-RA">
    <property type="protein sequence ID" value="nRc.2.0.1.t16322-RA"/>
    <property type="gene ID" value="nRc.2.0.1.g16322"/>
</dbReference>
<organism evidence="1 2">
    <name type="scientific">Romanomermis culicivorax</name>
    <name type="common">Nematode worm</name>
    <dbReference type="NCBI Taxonomy" id="13658"/>
    <lineage>
        <taxon>Eukaryota</taxon>
        <taxon>Metazoa</taxon>
        <taxon>Ecdysozoa</taxon>
        <taxon>Nematoda</taxon>
        <taxon>Enoplea</taxon>
        <taxon>Dorylaimia</taxon>
        <taxon>Mermithida</taxon>
        <taxon>Mermithoidea</taxon>
        <taxon>Mermithidae</taxon>
        <taxon>Romanomermis</taxon>
    </lineage>
</organism>
<accession>A0A915IQP1</accession>
<dbReference type="Proteomes" id="UP000887565">
    <property type="component" value="Unplaced"/>
</dbReference>
<evidence type="ECO:0000313" key="2">
    <source>
        <dbReference type="WBParaSite" id="nRc.2.0.1.t16322-RA"/>
    </source>
</evidence>
<evidence type="ECO:0000313" key="1">
    <source>
        <dbReference type="Proteomes" id="UP000887565"/>
    </source>
</evidence>
<proteinExistence type="predicted"/>
<dbReference type="AlphaFoldDB" id="A0A915IQP1"/>
<protein>
    <submittedName>
        <fullName evidence="2">Uncharacterized protein</fullName>
    </submittedName>
</protein>
<keyword evidence="1" id="KW-1185">Reference proteome</keyword>
<reference evidence="2" key="1">
    <citation type="submission" date="2022-11" db="UniProtKB">
        <authorList>
            <consortium name="WormBaseParasite"/>
        </authorList>
    </citation>
    <scope>IDENTIFICATION</scope>
</reference>
<sequence>MTCSTKCINVGICRRQRTSENHGEKRRFWISRIALFIINMRPKGVRVGYISTGYLNSNGFEFLGTKKIGFQWLAYFIYRDGRY</sequence>
<name>A0A915IQP1_ROMCU</name>